<evidence type="ECO:0000256" key="1">
    <source>
        <dbReference type="ARBA" id="ARBA00023224"/>
    </source>
</evidence>
<keyword evidence="8" id="KW-1185">Reference proteome</keyword>
<proteinExistence type="inferred from homology"/>
<feature type="domain" description="Methyl-accepting transducer" evidence="5">
    <location>
        <begin position="439"/>
        <end position="675"/>
    </location>
</feature>
<evidence type="ECO:0000259" key="6">
    <source>
        <dbReference type="PROSITE" id="PS50885"/>
    </source>
</evidence>
<dbReference type="Gene3D" id="1.10.287.950">
    <property type="entry name" value="Methyl-accepting chemotaxis protein"/>
    <property type="match status" value="1"/>
</dbReference>
<dbReference type="Gene3D" id="1.10.8.500">
    <property type="entry name" value="HAMP domain in histidine kinase"/>
    <property type="match status" value="1"/>
</dbReference>
<dbReference type="SUPFAM" id="SSF58104">
    <property type="entry name" value="Methyl-accepting chemotaxis protein (MCP) signaling domain"/>
    <property type="match status" value="1"/>
</dbReference>
<dbReference type="SMART" id="SM00283">
    <property type="entry name" value="MA"/>
    <property type="match status" value="1"/>
</dbReference>
<evidence type="ECO:0000259" key="5">
    <source>
        <dbReference type="PROSITE" id="PS50111"/>
    </source>
</evidence>
<comment type="caution">
    <text evidence="7">The sequence shown here is derived from an EMBL/GenBank/DDBJ whole genome shotgun (WGS) entry which is preliminary data.</text>
</comment>
<dbReference type="PROSITE" id="PS50885">
    <property type="entry name" value="HAMP"/>
    <property type="match status" value="1"/>
</dbReference>
<dbReference type="PANTHER" id="PTHR32089">
    <property type="entry name" value="METHYL-ACCEPTING CHEMOTAXIS PROTEIN MCPB"/>
    <property type="match status" value="1"/>
</dbReference>
<gene>
    <name evidence="7" type="ORF">Q7A36_27300</name>
</gene>
<dbReference type="PROSITE" id="PS50111">
    <property type="entry name" value="CHEMOTAXIS_TRANSDUC_2"/>
    <property type="match status" value="1"/>
</dbReference>
<dbReference type="Proteomes" id="UP001243009">
    <property type="component" value="Unassembled WGS sequence"/>
</dbReference>
<keyword evidence="4" id="KW-0812">Transmembrane</keyword>
<dbReference type="EMBL" id="JAUTWS010000039">
    <property type="protein sequence ID" value="MDO9712080.1"/>
    <property type="molecule type" value="Genomic_DNA"/>
</dbReference>
<evidence type="ECO:0000256" key="4">
    <source>
        <dbReference type="SAM" id="Phobius"/>
    </source>
</evidence>
<evidence type="ECO:0000256" key="2">
    <source>
        <dbReference type="ARBA" id="ARBA00029447"/>
    </source>
</evidence>
<dbReference type="PANTHER" id="PTHR32089:SF112">
    <property type="entry name" value="LYSOZYME-LIKE PROTEIN-RELATED"/>
    <property type="match status" value="1"/>
</dbReference>
<name>A0ABT9E7Z8_9PROT</name>
<keyword evidence="1 3" id="KW-0807">Transducer</keyword>
<evidence type="ECO:0000256" key="3">
    <source>
        <dbReference type="PROSITE-ProRule" id="PRU00284"/>
    </source>
</evidence>
<dbReference type="Pfam" id="PF00015">
    <property type="entry name" value="MCPsignal"/>
    <property type="match status" value="1"/>
</dbReference>
<keyword evidence="4" id="KW-0472">Membrane</keyword>
<dbReference type="RefSeq" id="WP_305106937.1">
    <property type="nucleotide sequence ID" value="NZ_JAUTWS010000039.1"/>
</dbReference>
<dbReference type="InterPro" id="IPR003660">
    <property type="entry name" value="HAMP_dom"/>
</dbReference>
<feature type="transmembrane region" description="Helical" evidence="4">
    <location>
        <begin position="12"/>
        <end position="33"/>
    </location>
</feature>
<dbReference type="SMART" id="SM00304">
    <property type="entry name" value="HAMP"/>
    <property type="match status" value="1"/>
</dbReference>
<keyword evidence="4" id="KW-1133">Transmembrane helix</keyword>
<comment type="similarity">
    <text evidence="2">Belongs to the methyl-accepting chemotaxis (MCP) protein family.</text>
</comment>
<evidence type="ECO:0000313" key="7">
    <source>
        <dbReference type="EMBL" id="MDO9712080.1"/>
    </source>
</evidence>
<evidence type="ECO:0000313" key="8">
    <source>
        <dbReference type="Proteomes" id="UP001243009"/>
    </source>
</evidence>
<dbReference type="Gene3D" id="3.30.450.20">
    <property type="entry name" value="PAS domain"/>
    <property type="match status" value="1"/>
</dbReference>
<sequence length="811" mass="83291">MRLPSLTIRTRIVLLLLAFGLAPALLMASAFVAERRELRRAAMDRVADAAAALADSIDRNLFERYGDVQAFALNPAAHDPRHWKRPGADNPLVRAMDEYVALYGVYKLAVLVDPQGSVLAVNDRDAAGKPIASAGLLGRSFAGAPWLGKALRGEFLRGPAGLTGTVVEPPARAPEVATAYPGEDGYGIVFAAPVKDVAGKVLGVWANFADFGLVEQIVADFNARLARSGLAEAELTVLDPAGRVIMDHDPAARPGPYRRDFAVIGQLNLAERGVVAAQAALRGESGAIVARHARKGIDQAAGHAHSQGAMGFPGLGWSVLVRVPVVQAFASLDRVEGFGLKVLGLTVLVTLGLGLWIGSGFARPLSALAGSMRRLAAGEALPQVPGAGRGDEVGAMAAAVVVFRDGMAEAASLRARQEADRARGEEAKRLALQGMAERVEEAVGAAADHIGSRAIAMAEDADGTARIAETIAARSATVAAAAEQALRNAETVAAATEELSVSVREISVQVAAATTTTRQAAEKGMASQAVIHGLSDSAARVGEVVRMIAEVAAKTNLLALNATIEAARAGEAGKGFAVVAGEVKQLAAQTAQATDEITHLVDAITEATAGAVASVREIATAVTQIDQSSAAIATAVEQQASATQDIARTVVEAAAAAREVAARIGEVSSASAEAGGRAAQVRSGAAEARTAIAELRGTLVQVVRTATPEVNRRGAPRLSLTRGVTLHLADGTSQEARLVDISSGGAKLAGAVLPPEASGRLEVPGLPQPIPFTLLRDDGPGGQRLRFTLDPAGEAALERSLASLGPIAAAA</sequence>
<dbReference type="InterPro" id="IPR004089">
    <property type="entry name" value="MCPsignal_dom"/>
</dbReference>
<reference evidence="7 8" key="1">
    <citation type="submission" date="2023-08" db="EMBL/GenBank/DDBJ databases">
        <title>The draft genome sequence of Paracraurococcus sp. LOR1-02.</title>
        <authorList>
            <person name="Kingkaew E."/>
            <person name="Tanasupawat S."/>
        </authorList>
    </citation>
    <scope>NUCLEOTIDE SEQUENCE [LARGE SCALE GENOMIC DNA]</scope>
    <source>
        <strain evidence="7 8">LOR1-02</strain>
    </source>
</reference>
<organism evidence="7 8">
    <name type="scientific">Paracraurococcus lichenis</name>
    <dbReference type="NCBI Taxonomy" id="3064888"/>
    <lineage>
        <taxon>Bacteria</taxon>
        <taxon>Pseudomonadati</taxon>
        <taxon>Pseudomonadota</taxon>
        <taxon>Alphaproteobacteria</taxon>
        <taxon>Acetobacterales</taxon>
        <taxon>Roseomonadaceae</taxon>
        <taxon>Paracraurococcus</taxon>
    </lineage>
</organism>
<feature type="domain" description="HAMP" evidence="6">
    <location>
        <begin position="359"/>
        <end position="412"/>
    </location>
</feature>
<protein>
    <submittedName>
        <fullName evidence="7">Methyl-accepting chemotaxis protein</fullName>
    </submittedName>
</protein>
<accession>A0ABT9E7Z8</accession>